<keyword evidence="3" id="KW-0501">Molybdenum cofactor biosynthesis</keyword>
<sequence>MAVPHKPRGLYPTVTFSFLLAMSPDKSLVEITNDPLPPLNVFFDLVADVSAGAVSTFSGTTRDTFNGKQVLRLDYTAYAPMATKVLHDLITEARARWPLRHVAVHHRTGTVPAGQASVIIAVSSVHRREAMHATEYLIDELKRRCPIWKKEVYTDGSMWKENDRCC</sequence>
<dbReference type="Pfam" id="PF02391">
    <property type="entry name" value="MoaE"/>
    <property type="match status" value="1"/>
</dbReference>
<dbReference type="SUPFAM" id="SSF54690">
    <property type="entry name" value="Molybdopterin synthase subunit MoaE"/>
    <property type="match status" value="1"/>
</dbReference>
<evidence type="ECO:0000313" key="5">
    <source>
        <dbReference type="Proteomes" id="UP000274822"/>
    </source>
</evidence>
<proteinExistence type="predicted"/>
<evidence type="ECO:0000256" key="2">
    <source>
        <dbReference type="ARBA" id="ARBA00022679"/>
    </source>
</evidence>
<gene>
    <name evidence="4" type="ORF">BC938DRAFT_473490</name>
</gene>
<accession>A0A433Q3V9</accession>
<dbReference type="FunFam" id="3.90.1170.40:FF:000002">
    <property type="entry name" value="Molybdopterin synthase catalytic subunit"/>
    <property type="match status" value="1"/>
</dbReference>
<dbReference type="InterPro" id="IPR036563">
    <property type="entry name" value="MoaE_sf"/>
</dbReference>
<keyword evidence="2" id="KW-0808">Transferase</keyword>
<dbReference type="AlphaFoldDB" id="A0A433Q3V9"/>
<evidence type="ECO:0000256" key="3">
    <source>
        <dbReference type="ARBA" id="ARBA00023150"/>
    </source>
</evidence>
<keyword evidence="5" id="KW-1185">Reference proteome</keyword>
<dbReference type="CDD" id="cd00756">
    <property type="entry name" value="MoaE"/>
    <property type="match status" value="1"/>
</dbReference>
<dbReference type="InterPro" id="IPR003448">
    <property type="entry name" value="Mopterin_biosynth_MoaE"/>
</dbReference>
<dbReference type="GO" id="GO:0006777">
    <property type="term" value="P:Mo-molybdopterin cofactor biosynthetic process"/>
    <property type="evidence" value="ECO:0007669"/>
    <property type="project" value="UniProtKB-KW"/>
</dbReference>
<dbReference type="Gene3D" id="3.90.1170.40">
    <property type="entry name" value="Molybdopterin biosynthesis MoaE subunit"/>
    <property type="match status" value="1"/>
</dbReference>
<reference evidence="4 5" key="1">
    <citation type="journal article" date="2018" name="New Phytol.">
        <title>Phylogenomics of Endogonaceae and evolution of mycorrhizas within Mucoromycota.</title>
        <authorList>
            <person name="Chang Y."/>
            <person name="Desiro A."/>
            <person name="Na H."/>
            <person name="Sandor L."/>
            <person name="Lipzen A."/>
            <person name="Clum A."/>
            <person name="Barry K."/>
            <person name="Grigoriev I.V."/>
            <person name="Martin F.M."/>
            <person name="Stajich J.E."/>
            <person name="Smith M.E."/>
            <person name="Bonito G."/>
            <person name="Spatafora J.W."/>
        </authorList>
    </citation>
    <scope>NUCLEOTIDE SEQUENCE [LARGE SCALE GENOMIC DNA]</scope>
    <source>
        <strain evidence="4 5">AD002</strain>
    </source>
</reference>
<protein>
    <submittedName>
        <fullName evidence="4">Molybdopterin biosynthesis MoaE</fullName>
    </submittedName>
</protein>
<comment type="caution">
    <text evidence="4">The sequence shown here is derived from an EMBL/GenBank/DDBJ whole genome shotgun (WGS) entry which is preliminary data.</text>
</comment>
<evidence type="ECO:0000256" key="1">
    <source>
        <dbReference type="ARBA" id="ARBA00022490"/>
    </source>
</evidence>
<evidence type="ECO:0000313" key="4">
    <source>
        <dbReference type="EMBL" id="RUS24499.1"/>
    </source>
</evidence>
<dbReference type="EMBL" id="RBNJ01015817">
    <property type="protein sequence ID" value="RUS24499.1"/>
    <property type="molecule type" value="Genomic_DNA"/>
</dbReference>
<keyword evidence="1" id="KW-0963">Cytoplasm</keyword>
<dbReference type="PANTHER" id="PTHR23404">
    <property type="entry name" value="MOLYBDOPTERIN SYNTHASE RELATED"/>
    <property type="match status" value="1"/>
</dbReference>
<dbReference type="Proteomes" id="UP000274822">
    <property type="component" value="Unassembled WGS sequence"/>
</dbReference>
<organism evidence="4 5">
    <name type="scientific">Jimgerdemannia flammicorona</name>
    <dbReference type="NCBI Taxonomy" id="994334"/>
    <lineage>
        <taxon>Eukaryota</taxon>
        <taxon>Fungi</taxon>
        <taxon>Fungi incertae sedis</taxon>
        <taxon>Mucoromycota</taxon>
        <taxon>Mucoromycotina</taxon>
        <taxon>Endogonomycetes</taxon>
        <taxon>Endogonales</taxon>
        <taxon>Endogonaceae</taxon>
        <taxon>Jimgerdemannia</taxon>
    </lineage>
</organism>
<dbReference type="GO" id="GO:0016740">
    <property type="term" value="F:transferase activity"/>
    <property type="evidence" value="ECO:0007669"/>
    <property type="project" value="UniProtKB-KW"/>
</dbReference>
<name>A0A433Q3V9_9FUNG</name>